<sequence length="198" mass="23492">YPPWRLRLRRSQNLIEVPSSDTFKADGRTSLDNKLIEKTLNKVNERFKLIKSITNTLEDERVIKNDPILKIAYKEIKKDIDEILESSNHFEQELRDFRTQSNTLFGNLPHLINRLDNGLPPNAFEFSIENREPASIVEIMNAAWFYKISWGEELFMSDNSFNVDLCNKREMLNRLTLKAIEYSDLEKEYRKYLEKTQK</sequence>
<evidence type="ECO:0000313" key="1">
    <source>
        <dbReference type="EMBL" id="GAH36423.1"/>
    </source>
</evidence>
<organism evidence="1">
    <name type="scientific">marine sediment metagenome</name>
    <dbReference type="NCBI Taxonomy" id="412755"/>
    <lineage>
        <taxon>unclassified sequences</taxon>
        <taxon>metagenomes</taxon>
        <taxon>ecological metagenomes</taxon>
    </lineage>
</organism>
<name>X1GTT5_9ZZZZ</name>
<dbReference type="AlphaFoldDB" id="X1GTT5"/>
<dbReference type="EMBL" id="BARU01009391">
    <property type="protein sequence ID" value="GAH36423.1"/>
    <property type="molecule type" value="Genomic_DNA"/>
</dbReference>
<gene>
    <name evidence="1" type="ORF">S03H2_18133</name>
</gene>
<proteinExistence type="predicted"/>
<feature type="non-terminal residue" evidence="1">
    <location>
        <position position="1"/>
    </location>
</feature>
<reference evidence="1" key="1">
    <citation type="journal article" date="2014" name="Front. Microbiol.">
        <title>High frequency of phylogenetically diverse reductive dehalogenase-homologous genes in deep subseafloor sedimentary metagenomes.</title>
        <authorList>
            <person name="Kawai M."/>
            <person name="Futagami T."/>
            <person name="Toyoda A."/>
            <person name="Takaki Y."/>
            <person name="Nishi S."/>
            <person name="Hori S."/>
            <person name="Arai W."/>
            <person name="Tsubouchi T."/>
            <person name="Morono Y."/>
            <person name="Uchiyama I."/>
            <person name="Ito T."/>
            <person name="Fujiyama A."/>
            <person name="Inagaki F."/>
            <person name="Takami H."/>
        </authorList>
    </citation>
    <scope>NUCLEOTIDE SEQUENCE</scope>
    <source>
        <strain evidence="1">Expedition CK06-06</strain>
    </source>
</reference>
<comment type="caution">
    <text evidence="1">The sequence shown here is derived from an EMBL/GenBank/DDBJ whole genome shotgun (WGS) entry which is preliminary data.</text>
</comment>
<protein>
    <submittedName>
        <fullName evidence="1">Uncharacterized protein</fullName>
    </submittedName>
</protein>
<accession>X1GTT5</accession>